<feature type="transmembrane region" description="Helical" evidence="1">
    <location>
        <begin position="45"/>
        <end position="70"/>
    </location>
</feature>
<accession>A0A645H526</accession>
<protein>
    <submittedName>
        <fullName evidence="2">Uncharacterized protein</fullName>
    </submittedName>
</protein>
<keyword evidence="1" id="KW-0812">Transmembrane</keyword>
<sequence>MKFYSLSARLNAPDSNNRTRYLVHYVDMPPKNYCFFVQLKGIGGVYIEIFCFVFLFLGIIFIILDGDVILKMTRKIDRRT</sequence>
<dbReference type="EMBL" id="VSSQ01082951">
    <property type="protein sequence ID" value="MPN31434.1"/>
    <property type="molecule type" value="Genomic_DNA"/>
</dbReference>
<comment type="caution">
    <text evidence="2">The sequence shown here is derived from an EMBL/GenBank/DDBJ whole genome shotgun (WGS) entry which is preliminary data.</text>
</comment>
<proteinExistence type="predicted"/>
<organism evidence="2">
    <name type="scientific">bioreactor metagenome</name>
    <dbReference type="NCBI Taxonomy" id="1076179"/>
    <lineage>
        <taxon>unclassified sequences</taxon>
        <taxon>metagenomes</taxon>
        <taxon>ecological metagenomes</taxon>
    </lineage>
</organism>
<dbReference type="AlphaFoldDB" id="A0A645H526"/>
<evidence type="ECO:0000256" key="1">
    <source>
        <dbReference type="SAM" id="Phobius"/>
    </source>
</evidence>
<reference evidence="2" key="1">
    <citation type="submission" date="2019-08" db="EMBL/GenBank/DDBJ databases">
        <authorList>
            <person name="Kucharzyk K."/>
            <person name="Murdoch R.W."/>
            <person name="Higgins S."/>
            <person name="Loffler F."/>
        </authorList>
    </citation>
    <scope>NUCLEOTIDE SEQUENCE</scope>
</reference>
<name>A0A645H526_9ZZZZ</name>
<keyword evidence="1" id="KW-1133">Transmembrane helix</keyword>
<gene>
    <name evidence="2" type="ORF">SDC9_178908</name>
</gene>
<evidence type="ECO:0000313" key="2">
    <source>
        <dbReference type="EMBL" id="MPN31434.1"/>
    </source>
</evidence>
<keyword evidence="1" id="KW-0472">Membrane</keyword>